<comment type="similarity">
    <text evidence="2">Belongs to the TGF-beta family. GDNF subfamily.</text>
</comment>
<dbReference type="Proteomes" id="UP000281406">
    <property type="component" value="Unassembled WGS sequence"/>
</dbReference>
<keyword evidence="3" id="KW-0964">Secreted</keyword>
<keyword evidence="6" id="KW-1015">Disulfide bond</keyword>
<evidence type="ECO:0000256" key="6">
    <source>
        <dbReference type="ARBA" id="ARBA00023157"/>
    </source>
</evidence>
<feature type="domain" description="TGF-beta family profile" evidence="10">
    <location>
        <begin position="101"/>
        <end position="211"/>
    </location>
</feature>
<dbReference type="EMBL" id="RJVU01007700">
    <property type="protein sequence ID" value="ROL53759.1"/>
    <property type="molecule type" value="Genomic_DNA"/>
</dbReference>
<reference evidence="11 12" key="1">
    <citation type="submission" date="2018-10" db="EMBL/GenBank/DDBJ databases">
        <title>Genome assembly for a Yunnan-Guizhou Plateau 3E fish, Anabarilius grahami (Regan), and its evolutionary and genetic applications.</title>
        <authorList>
            <person name="Jiang W."/>
        </authorList>
    </citation>
    <scope>NUCLEOTIDE SEQUENCE [LARGE SCALE GENOMIC DNA]</scope>
    <source>
        <strain evidence="11">AG-KIZ</strain>
        <tissue evidence="11">Muscle</tissue>
    </source>
</reference>
<dbReference type="AlphaFoldDB" id="A0A3N0Z5K6"/>
<dbReference type="GO" id="GO:0090190">
    <property type="term" value="P:positive regulation of branching involved in ureteric bud morphogenesis"/>
    <property type="evidence" value="ECO:0007669"/>
    <property type="project" value="TreeGrafter"/>
</dbReference>
<evidence type="ECO:0000256" key="1">
    <source>
        <dbReference type="ARBA" id="ARBA00004613"/>
    </source>
</evidence>
<comment type="subcellular location">
    <subcellularLocation>
        <location evidence="1">Secreted</location>
    </subcellularLocation>
</comment>
<dbReference type="InterPro" id="IPR029034">
    <property type="entry name" value="Cystine-knot_cytokine"/>
</dbReference>
<evidence type="ECO:0000313" key="12">
    <source>
        <dbReference type="Proteomes" id="UP000281406"/>
    </source>
</evidence>
<keyword evidence="5 7" id="KW-0339">Growth factor</keyword>
<feature type="compositionally biased region" description="Basic residues" evidence="8">
    <location>
        <begin position="83"/>
        <end position="104"/>
    </location>
</feature>
<dbReference type="Gene3D" id="2.10.90.10">
    <property type="entry name" value="Cystine-knot cytokines"/>
    <property type="match status" value="1"/>
</dbReference>
<dbReference type="GO" id="GO:0030116">
    <property type="term" value="F:glial cell-derived neurotrophic factor receptor binding"/>
    <property type="evidence" value="ECO:0007669"/>
    <property type="project" value="InterPro"/>
</dbReference>
<proteinExistence type="inferred from homology"/>
<feature type="region of interest" description="Disordered" evidence="8">
    <location>
        <begin position="59"/>
        <end position="114"/>
    </location>
</feature>
<feature type="signal peptide" evidence="9">
    <location>
        <begin position="1"/>
        <end position="19"/>
    </location>
</feature>
<dbReference type="GO" id="GO:0007422">
    <property type="term" value="P:peripheral nervous system development"/>
    <property type="evidence" value="ECO:0007669"/>
    <property type="project" value="TreeGrafter"/>
</dbReference>
<evidence type="ECO:0000256" key="2">
    <source>
        <dbReference type="ARBA" id="ARBA00009832"/>
    </source>
</evidence>
<dbReference type="Pfam" id="PF00019">
    <property type="entry name" value="TGF_beta"/>
    <property type="match status" value="1"/>
</dbReference>
<evidence type="ECO:0000256" key="4">
    <source>
        <dbReference type="ARBA" id="ARBA00022729"/>
    </source>
</evidence>
<evidence type="ECO:0000313" key="11">
    <source>
        <dbReference type="EMBL" id="ROL53759.1"/>
    </source>
</evidence>
<accession>A0A3N0Z5K6</accession>
<evidence type="ECO:0000256" key="3">
    <source>
        <dbReference type="ARBA" id="ARBA00022525"/>
    </source>
</evidence>
<dbReference type="PROSITE" id="PS51257">
    <property type="entry name" value="PROKAR_LIPOPROTEIN"/>
    <property type="match status" value="1"/>
</dbReference>
<dbReference type="InterPro" id="IPR001839">
    <property type="entry name" value="TGF-b_C"/>
</dbReference>
<evidence type="ECO:0000256" key="9">
    <source>
        <dbReference type="SAM" id="SignalP"/>
    </source>
</evidence>
<dbReference type="PROSITE" id="PS51362">
    <property type="entry name" value="TGF_BETA_2"/>
    <property type="match status" value="1"/>
</dbReference>
<protein>
    <submittedName>
        <fullName evidence="11">Glial cell line-derived neurotrophic factor</fullName>
    </submittedName>
</protein>
<dbReference type="GO" id="GO:0030971">
    <property type="term" value="F:receptor tyrosine kinase binding"/>
    <property type="evidence" value="ECO:0007669"/>
    <property type="project" value="InterPro"/>
</dbReference>
<feature type="chain" id="PRO_5017985723" evidence="9">
    <location>
        <begin position="20"/>
        <end position="211"/>
    </location>
</feature>
<dbReference type="SUPFAM" id="SSF57501">
    <property type="entry name" value="Cystine-knot cytokines"/>
    <property type="match status" value="1"/>
</dbReference>
<dbReference type="OrthoDB" id="9950038at2759"/>
<evidence type="ECO:0000256" key="7">
    <source>
        <dbReference type="RuleBase" id="RU000354"/>
    </source>
</evidence>
<gene>
    <name evidence="11" type="ORF">DPX16_9459</name>
</gene>
<dbReference type="PANTHER" id="PTHR12173">
    <property type="entry name" value="GDNF SUBFAMILY OF TGF-BETA FAMILY"/>
    <property type="match status" value="1"/>
</dbReference>
<dbReference type="GO" id="GO:0008083">
    <property type="term" value="F:growth factor activity"/>
    <property type="evidence" value="ECO:0007669"/>
    <property type="project" value="UniProtKB-KW"/>
</dbReference>
<sequence>MKIWGVMLACVLMLSCVSSVPLLLQDPNRAGHSPYSQPHAQCSQRLDLLRKANQNLPDARTIKHPQPRSHSDSLPTPDSAFIHRFKRSPKRRGFLRSKTHRKRPSHDEREKGKGRACALRQVQLKVSDLGLGYRSQEELIFSYCSGVCTNSLTNYDKILTSLAGGEKNILRSSPPTACCRPVEYDDDLSFLDDNLIYHIMERHSARKCGCV</sequence>
<dbReference type="InterPro" id="IPR043401">
    <property type="entry name" value="GDNF_fam"/>
</dbReference>
<evidence type="ECO:0000256" key="8">
    <source>
        <dbReference type="SAM" id="MobiDB-lite"/>
    </source>
</evidence>
<organism evidence="11 12">
    <name type="scientific">Anabarilius grahami</name>
    <name type="common">Kanglang fish</name>
    <name type="synonym">Barilius grahami</name>
    <dbReference type="NCBI Taxonomy" id="495550"/>
    <lineage>
        <taxon>Eukaryota</taxon>
        <taxon>Metazoa</taxon>
        <taxon>Chordata</taxon>
        <taxon>Craniata</taxon>
        <taxon>Vertebrata</taxon>
        <taxon>Euteleostomi</taxon>
        <taxon>Actinopterygii</taxon>
        <taxon>Neopterygii</taxon>
        <taxon>Teleostei</taxon>
        <taxon>Ostariophysi</taxon>
        <taxon>Cypriniformes</taxon>
        <taxon>Xenocyprididae</taxon>
        <taxon>Xenocypridinae</taxon>
        <taxon>Xenocypridinae incertae sedis</taxon>
        <taxon>Anabarilius</taxon>
    </lineage>
</organism>
<name>A0A3N0Z5K6_ANAGA</name>
<evidence type="ECO:0000256" key="5">
    <source>
        <dbReference type="ARBA" id="ARBA00023030"/>
    </source>
</evidence>
<keyword evidence="4 9" id="KW-0732">Signal</keyword>
<evidence type="ECO:0000259" key="10">
    <source>
        <dbReference type="PROSITE" id="PS51362"/>
    </source>
</evidence>
<dbReference type="GO" id="GO:0043524">
    <property type="term" value="P:negative regulation of neuron apoptotic process"/>
    <property type="evidence" value="ECO:0007669"/>
    <property type="project" value="TreeGrafter"/>
</dbReference>
<comment type="caution">
    <text evidence="11">The sequence shown here is derived from an EMBL/GenBank/DDBJ whole genome shotgun (WGS) entry which is preliminary data.</text>
</comment>
<dbReference type="GO" id="GO:0005615">
    <property type="term" value="C:extracellular space"/>
    <property type="evidence" value="ECO:0007669"/>
    <property type="project" value="TreeGrafter"/>
</dbReference>
<keyword evidence="12" id="KW-1185">Reference proteome</keyword>
<dbReference type="PANTHER" id="PTHR12173:SF1">
    <property type="entry name" value="GLIAL CELL LINE-DERIVED NEUROTROPHIC FACTOR"/>
    <property type="match status" value="1"/>
</dbReference>